<evidence type="ECO:0000313" key="2">
    <source>
        <dbReference type="EMBL" id="MBW0515691.1"/>
    </source>
</evidence>
<dbReference type="Proteomes" id="UP000765509">
    <property type="component" value="Unassembled WGS sequence"/>
</dbReference>
<accession>A0A9Q3EBA8</accession>
<reference evidence="2" key="1">
    <citation type="submission" date="2021-03" db="EMBL/GenBank/DDBJ databases">
        <title>Draft genome sequence of rust myrtle Austropuccinia psidii MF-1, a brazilian biotype.</title>
        <authorList>
            <person name="Quecine M.C."/>
            <person name="Pachon D.M.R."/>
            <person name="Bonatelli M.L."/>
            <person name="Correr F.H."/>
            <person name="Franceschini L.M."/>
            <person name="Leite T.F."/>
            <person name="Margarido G.R.A."/>
            <person name="Almeida C.A."/>
            <person name="Ferrarezi J.A."/>
            <person name="Labate C.A."/>
        </authorList>
    </citation>
    <scope>NUCLEOTIDE SEQUENCE</scope>
    <source>
        <strain evidence="2">MF-1</strain>
    </source>
</reference>
<evidence type="ECO:0000313" key="3">
    <source>
        <dbReference type="Proteomes" id="UP000765509"/>
    </source>
</evidence>
<name>A0A9Q3EBA8_9BASI</name>
<gene>
    <name evidence="2" type="ORF">O181_055406</name>
</gene>
<keyword evidence="3" id="KW-1185">Reference proteome</keyword>
<dbReference type="EMBL" id="AVOT02024784">
    <property type="protein sequence ID" value="MBW0515691.1"/>
    <property type="molecule type" value="Genomic_DNA"/>
</dbReference>
<proteinExistence type="predicted"/>
<feature type="compositionally biased region" description="Polar residues" evidence="1">
    <location>
        <begin position="12"/>
        <end position="25"/>
    </location>
</feature>
<organism evidence="2 3">
    <name type="scientific">Austropuccinia psidii MF-1</name>
    <dbReference type="NCBI Taxonomy" id="1389203"/>
    <lineage>
        <taxon>Eukaryota</taxon>
        <taxon>Fungi</taxon>
        <taxon>Dikarya</taxon>
        <taxon>Basidiomycota</taxon>
        <taxon>Pucciniomycotina</taxon>
        <taxon>Pucciniomycetes</taxon>
        <taxon>Pucciniales</taxon>
        <taxon>Sphaerophragmiaceae</taxon>
        <taxon>Austropuccinia</taxon>
    </lineage>
</organism>
<feature type="region of interest" description="Disordered" evidence="1">
    <location>
        <begin position="1"/>
        <end position="37"/>
    </location>
</feature>
<dbReference type="AlphaFoldDB" id="A0A9Q3EBA8"/>
<sequence>MTPALEKEGPVASTSSRSVQGQPQRTSEEAERSQKQSRQIQLAQTLLMRVQDPQIGAFSSGQCIQYGQKPYGIHRKQEGKDEKDLSTQIIHEMKPIKSSIDVQLGNVDAKFNKLISDINDLKKNERAFAEWHKVKKAKLE</sequence>
<comment type="caution">
    <text evidence="2">The sequence shown here is derived from an EMBL/GenBank/DDBJ whole genome shotgun (WGS) entry which is preliminary data.</text>
</comment>
<evidence type="ECO:0000256" key="1">
    <source>
        <dbReference type="SAM" id="MobiDB-lite"/>
    </source>
</evidence>
<protein>
    <submittedName>
        <fullName evidence="2">Uncharacterized protein</fullName>
    </submittedName>
</protein>